<name>A0A834FLJ5_ORYME</name>
<keyword evidence="2" id="KW-1133">Transmembrane helix</keyword>
<feature type="region of interest" description="Disordered" evidence="1">
    <location>
        <begin position="282"/>
        <end position="318"/>
    </location>
</feature>
<keyword evidence="2" id="KW-0812">Transmembrane</keyword>
<sequence length="588" mass="66402">MKTDTSSRNRNFLLKAPPSHETSCVMKLHCFFLLVYLGTFSVGSAAFRNPTCSRRNSCDPEPDATSHFLQCVGLPPTDTGRDHMHRLKRVLEGTMDIYTFMKSSLDGVPLLSLEGELELNGRADPLQNEALVQMWLEVKMKPLLKSITKNFLSCLSTKNFSCSTYQTVIKELSQHYSEMNPAQQKWIYTFFMYPFLSGDGAYGCADPEESSEEWLMKNFGAFRAMARMKDFSALNMVFSGLEVLHLLSPAQKAELLMRPEVESFENGTLSLIFHSLLRGGPESTAHAGGDHWTTPAVSTPSPSYTTQPSHQPHPQSPREKLRKILNGFMTAVKPIGSFVHEFISFTRQRNASDIRSATMTQFLLNWTLAELADMFQPKDKVPEEPQFDVTNVEDWYQQVVLPVLQSFISNNEILNHKNIKLAFQQLFHLNNPGDNEFPENPEIQDVCSITLDKTHCGLTDAVENVAHVLHCAARTNLTLNEETIMRLILELTKRLNSLIKELSKTLEALHLLTPNQTAEMLLLPLRTPPERDVLISHVLNYLIESPEDRKLLEVLHFVIELAQKFGSTIQCHPVSASRLGTSCLGFDQ</sequence>
<evidence type="ECO:0000256" key="2">
    <source>
        <dbReference type="SAM" id="Phobius"/>
    </source>
</evidence>
<evidence type="ECO:0000256" key="1">
    <source>
        <dbReference type="SAM" id="MobiDB-lite"/>
    </source>
</evidence>
<comment type="caution">
    <text evidence="3">The sequence shown here is derived from an EMBL/GenBank/DDBJ whole genome shotgun (WGS) entry which is preliminary data.</text>
</comment>
<reference evidence="3" key="1">
    <citation type="journal article" name="BMC Genomics">
        <title>Long-read sequencing and de novo genome assembly of marine medaka (Oryzias melastigma).</title>
        <authorList>
            <person name="Liang P."/>
            <person name="Saqib H.S.A."/>
            <person name="Ni X."/>
            <person name="Shen Y."/>
        </authorList>
    </citation>
    <scope>NUCLEOTIDE SEQUENCE</scope>
    <source>
        <strain evidence="3">Bigg-433</strain>
    </source>
</reference>
<dbReference type="Proteomes" id="UP000646548">
    <property type="component" value="Unassembled WGS sequence"/>
</dbReference>
<accession>A0A834FLJ5</accession>
<evidence type="ECO:0000313" key="3">
    <source>
        <dbReference type="EMBL" id="KAF6736458.1"/>
    </source>
</evidence>
<keyword evidence="2" id="KW-0472">Membrane</keyword>
<organism evidence="3 4">
    <name type="scientific">Oryzias melastigma</name>
    <name type="common">Marine medaka</name>
    <dbReference type="NCBI Taxonomy" id="30732"/>
    <lineage>
        <taxon>Eukaryota</taxon>
        <taxon>Metazoa</taxon>
        <taxon>Chordata</taxon>
        <taxon>Craniata</taxon>
        <taxon>Vertebrata</taxon>
        <taxon>Euteleostomi</taxon>
        <taxon>Actinopterygii</taxon>
        <taxon>Neopterygii</taxon>
        <taxon>Teleostei</taxon>
        <taxon>Neoteleostei</taxon>
        <taxon>Acanthomorphata</taxon>
        <taxon>Ovalentaria</taxon>
        <taxon>Atherinomorphae</taxon>
        <taxon>Beloniformes</taxon>
        <taxon>Adrianichthyidae</taxon>
        <taxon>Oryziinae</taxon>
        <taxon>Oryzias</taxon>
    </lineage>
</organism>
<protein>
    <submittedName>
        <fullName evidence="3">Uncharacterized protein</fullName>
    </submittedName>
</protein>
<proteinExistence type="predicted"/>
<feature type="compositionally biased region" description="Low complexity" evidence="1">
    <location>
        <begin position="298"/>
        <end position="313"/>
    </location>
</feature>
<gene>
    <name evidence="3" type="ORF">FQA47_009206</name>
</gene>
<feature type="transmembrane region" description="Helical" evidence="2">
    <location>
        <begin position="28"/>
        <end position="47"/>
    </location>
</feature>
<evidence type="ECO:0000313" key="4">
    <source>
        <dbReference type="Proteomes" id="UP000646548"/>
    </source>
</evidence>
<dbReference type="AlphaFoldDB" id="A0A834FLJ5"/>
<dbReference type="EMBL" id="WKFB01000088">
    <property type="protein sequence ID" value="KAF6736458.1"/>
    <property type="molecule type" value="Genomic_DNA"/>
</dbReference>